<feature type="compositionally biased region" description="Basic and acidic residues" evidence="1">
    <location>
        <begin position="20"/>
        <end position="35"/>
    </location>
</feature>
<gene>
    <name evidence="2" type="ORF">IAD12_08125</name>
</gene>
<sequence length="158" mass="17287">MEDSKNIATLEDNGTAAEQAGEKQGENPKGEEGTEVKTFTQDEVNEIVQKRLAKQKESLLKTFENAQQLGDLEERERNITMRELKAETIERLAAAGLPADLSKLINYESKEKCDESFKTVCETFNSSLGAALKISARQSTPKDGDPGHGDPVKAAFGL</sequence>
<evidence type="ECO:0000256" key="1">
    <source>
        <dbReference type="SAM" id="MobiDB-lite"/>
    </source>
</evidence>
<reference evidence="2" key="2">
    <citation type="journal article" date="2021" name="PeerJ">
        <title>Extensive microbial diversity within the chicken gut microbiome revealed by metagenomics and culture.</title>
        <authorList>
            <person name="Gilroy R."/>
            <person name="Ravi A."/>
            <person name="Getino M."/>
            <person name="Pursley I."/>
            <person name="Horton D.L."/>
            <person name="Alikhan N.F."/>
            <person name="Baker D."/>
            <person name="Gharbi K."/>
            <person name="Hall N."/>
            <person name="Watson M."/>
            <person name="Adriaenssens E.M."/>
            <person name="Foster-Nyarko E."/>
            <person name="Jarju S."/>
            <person name="Secka A."/>
            <person name="Antonio M."/>
            <person name="Oren A."/>
            <person name="Chaudhuri R.R."/>
            <person name="La Ragione R."/>
            <person name="Hildebrand F."/>
            <person name="Pallen M.J."/>
        </authorList>
    </citation>
    <scope>NUCLEOTIDE SEQUENCE</scope>
    <source>
        <strain evidence="2">CHK176-22527</strain>
    </source>
</reference>
<evidence type="ECO:0000313" key="2">
    <source>
        <dbReference type="EMBL" id="HIU00203.1"/>
    </source>
</evidence>
<accession>A0A9D1KVK0</accession>
<dbReference type="AlphaFoldDB" id="A0A9D1KVK0"/>
<organism evidence="2 3">
    <name type="scientific">Candidatus Allocopromorpha excrementavium</name>
    <dbReference type="NCBI Taxonomy" id="2840741"/>
    <lineage>
        <taxon>Bacteria</taxon>
        <taxon>Bacillati</taxon>
        <taxon>Bacillota</taxon>
        <taxon>Clostridia</taxon>
        <taxon>Eubacteriales</taxon>
        <taxon>Eubacteriaceae</taxon>
        <taxon>Eubacteriaceae incertae sedis</taxon>
        <taxon>Candidatus Allocopromorpha</taxon>
    </lineage>
</organism>
<protein>
    <recommendedName>
        <fullName evidence="4">DUF4355 domain-containing protein</fullName>
    </recommendedName>
</protein>
<evidence type="ECO:0008006" key="4">
    <source>
        <dbReference type="Google" id="ProtNLM"/>
    </source>
</evidence>
<dbReference type="EMBL" id="DVLX01000098">
    <property type="protein sequence ID" value="HIU00203.1"/>
    <property type="molecule type" value="Genomic_DNA"/>
</dbReference>
<reference evidence="2" key="1">
    <citation type="submission" date="2020-10" db="EMBL/GenBank/DDBJ databases">
        <authorList>
            <person name="Gilroy R."/>
        </authorList>
    </citation>
    <scope>NUCLEOTIDE SEQUENCE</scope>
    <source>
        <strain evidence="2">CHK176-22527</strain>
    </source>
</reference>
<dbReference type="Proteomes" id="UP000824159">
    <property type="component" value="Unassembled WGS sequence"/>
</dbReference>
<feature type="compositionally biased region" description="Basic and acidic residues" evidence="1">
    <location>
        <begin position="140"/>
        <end position="151"/>
    </location>
</feature>
<name>A0A9D1KVK0_9FIRM</name>
<feature type="region of interest" description="Disordered" evidence="1">
    <location>
        <begin position="1"/>
        <end position="39"/>
    </location>
</feature>
<feature type="region of interest" description="Disordered" evidence="1">
    <location>
        <begin position="136"/>
        <end position="158"/>
    </location>
</feature>
<proteinExistence type="predicted"/>
<comment type="caution">
    <text evidence="2">The sequence shown here is derived from an EMBL/GenBank/DDBJ whole genome shotgun (WGS) entry which is preliminary data.</text>
</comment>
<evidence type="ECO:0000313" key="3">
    <source>
        <dbReference type="Proteomes" id="UP000824159"/>
    </source>
</evidence>